<comment type="function">
    <text evidence="5">One of the proteins that surrounds the polypeptide exit tunnel on the outside of the subunit.</text>
</comment>
<protein>
    <recommendedName>
        <fullName evidence="4 5">Large ribosomal subunit protein uL24</fullName>
    </recommendedName>
</protein>
<dbReference type="SUPFAM" id="SSF50104">
    <property type="entry name" value="Translation proteins SH3-like domain"/>
    <property type="match status" value="1"/>
</dbReference>
<dbReference type="Pfam" id="PF17136">
    <property type="entry name" value="ribosomal_L24"/>
    <property type="match status" value="1"/>
</dbReference>
<dbReference type="Pfam" id="PF00467">
    <property type="entry name" value="KOW"/>
    <property type="match status" value="1"/>
</dbReference>
<dbReference type="NCBIfam" id="TIGR01079">
    <property type="entry name" value="rplX_bact"/>
    <property type="match status" value="1"/>
</dbReference>
<sequence>MKLKKGDKVLVIAGKNKGQSGAIVRVLTSQNKVLLDGINLVKRHRKPSAQNRKGQIVDKPMPIHASNVMLADPKTGKPTRIKIVRGKDGERQRVAVKSGQELN</sequence>
<comment type="subunit">
    <text evidence="5">Part of the 50S ribosomal subunit.</text>
</comment>
<name>A0A1F6CYR9_9BACT</name>
<dbReference type="EMBL" id="MFKT01000001">
    <property type="protein sequence ID" value="OGG54210.1"/>
    <property type="molecule type" value="Genomic_DNA"/>
</dbReference>
<dbReference type="CDD" id="cd06089">
    <property type="entry name" value="KOW_RPL26"/>
    <property type="match status" value="1"/>
</dbReference>
<dbReference type="InterPro" id="IPR008991">
    <property type="entry name" value="Translation_prot_SH3-like_sf"/>
</dbReference>
<comment type="similarity">
    <text evidence="1 5 6">Belongs to the universal ribosomal protein uL24 family.</text>
</comment>
<dbReference type="InterPro" id="IPR005825">
    <property type="entry name" value="Ribosomal_uL24_CS"/>
</dbReference>
<dbReference type="GO" id="GO:0019843">
    <property type="term" value="F:rRNA binding"/>
    <property type="evidence" value="ECO:0007669"/>
    <property type="project" value="UniProtKB-UniRule"/>
</dbReference>
<evidence type="ECO:0000256" key="4">
    <source>
        <dbReference type="ARBA" id="ARBA00035206"/>
    </source>
</evidence>
<keyword evidence="5" id="KW-0699">rRNA-binding</keyword>
<evidence type="ECO:0000256" key="6">
    <source>
        <dbReference type="RuleBase" id="RU003477"/>
    </source>
</evidence>
<dbReference type="GO" id="GO:1990904">
    <property type="term" value="C:ribonucleoprotein complex"/>
    <property type="evidence" value="ECO:0007669"/>
    <property type="project" value="UniProtKB-KW"/>
</dbReference>
<proteinExistence type="inferred from homology"/>
<dbReference type="GO" id="GO:0006412">
    <property type="term" value="P:translation"/>
    <property type="evidence" value="ECO:0007669"/>
    <property type="project" value="UniProtKB-UniRule"/>
</dbReference>
<dbReference type="STRING" id="1798480.A2851_00910"/>
<evidence type="ECO:0000259" key="7">
    <source>
        <dbReference type="SMART" id="SM00739"/>
    </source>
</evidence>
<comment type="caution">
    <text evidence="8">The sequence shown here is derived from an EMBL/GenBank/DDBJ whole genome shotgun (WGS) entry which is preliminary data.</text>
</comment>
<comment type="function">
    <text evidence="5">One of two assembly initiator proteins, it binds directly to the 5'-end of the 23S rRNA, where it nucleates assembly of the 50S subunit.</text>
</comment>
<dbReference type="InterPro" id="IPR041988">
    <property type="entry name" value="Ribosomal_uL24_KOW"/>
</dbReference>
<organism evidence="8 9">
    <name type="scientific">Candidatus Kaiserbacteria bacterium RIFCSPHIGHO2_01_FULL_53_29</name>
    <dbReference type="NCBI Taxonomy" id="1798480"/>
    <lineage>
        <taxon>Bacteria</taxon>
        <taxon>Candidatus Kaiseribacteriota</taxon>
    </lineage>
</organism>
<dbReference type="InterPro" id="IPR003256">
    <property type="entry name" value="Ribosomal_uL24"/>
</dbReference>
<dbReference type="InterPro" id="IPR057264">
    <property type="entry name" value="Ribosomal_uL24_C"/>
</dbReference>
<evidence type="ECO:0000313" key="9">
    <source>
        <dbReference type="Proteomes" id="UP000176863"/>
    </source>
</evidence>
<feature type="domain" description="KOW" evidence="7">
    <location>
        <begin position="2"/>
        <end position="29"/>
    </location>
</feature>
<dbReference type="SMART" id="SM00739">
    <property type="entry name" value="KOW"/>
    <property type="match status" value="1"/>
</dbReference>
<gene>
    <name evidence="5" type="primary">rplX</name>
    <name evidence="8" type="ORF">A2851_00910</name>
</gene>
<evidence type="ECO:0000256" key="2">
    <source>
        <dbReference type="ARBA" id="ARBA00022980"/>
    </source>
</evidence>
<keyword evidence="5" id="KW-0694">RNA-binding</keyword>
<dbReference type="AlphaFoldDB" id="A0A1F6CYR9"/>
<dbReference type="InterPro" id="IPR005824">
    <property type="entry name" value="KOW"/>
</dbReference>
<dbReference type="HAMAP" id="MF_01326_B">
    <property type="entry name" value="Ribosomal_uL24_B"/>
    <property type="match status" value="1"/>
</dbReference>
<dbReference type="GO" id="GO:0003735">
    <property type="term" value="F:structural constituent of ribosome"/>
    <property type="evidence" value="ECO:0007669"/>
    <property type="project" value="InterPro"/>
</dbReference>
<evidence type="ECO:0000256" key="5">
    <source>
        <dbReference type="HAMAP-Rule" id="MF_01326"/>
    </source>
</evidence>
<dbReference type="Gene3D" id="2.30.30.30">
    <property type="match status" value="1"/>
</dbReference>
<dbReference type="PROSITE" id="PS01108">
    <property type="entry name" value="RIBOSOMAL_L24"/>
    <property type="match status" value="1"/>
</dbReference>
<keyword evidence="2 5" id="KW-0689">Ribosomal protein</keyword>
<evidence type="ECO:0000256" key="3">
    <source>
        <dbReference type="ARBA" id="ARBA00023274"/>
    </source>
</evidence>
<evidence type="ECO:0000313" key="8">
    <source>
        <dbReference type="EMBL" id="OGG54210.1"/>
    </source>
</evidence>
<dbReference type="InterPro" id="IPR014722">
    <property type="entry name" value="Rib_uL2_dom2"/>
</dbReference>
<keyword evidence="3 5" id="KW-0687">Ribonucleoprotein</keyword>
<dbReference type="Proteomes" id="UP000176863">
    <property type="component" value="Unassembled WGS sequence"/>
</dbReference>
<dbReference type="PANTHER" id="PTHR12903">
    <property type="entry name" value="MITOCHONDRIAL RIBOSOMAL PROTEIN L24"/>
    <property type="match status" value="1"/>
</dbReference>
<accession>A0A1F6CYR9</accession>
<dbReference type="GO" id="GO:0005840">
    <property type="term" value="C:ribosome"/>
    <property type="evidence" value="ECO:0007669"/>
    <property type="project" value="UniProtKB-KW"/>
</dbReference>
<reference evidence="8 9" key="1">
    <citation type="journal article" date="2016" name="Nat. Commun.">
        <title>Thousands of microbial genomes shed light on interconnected biogeochemical processes in an aquifer system.</title>
        <authorList>
            <person name="Anantharaman K."/>
            <person name="Brown C.T."/>
            <person name="Hug L.A."/>
            <person name="Sharon I."/>
            <person name="Castelle C.J."/>
            <person name="Probst A.J."/>
            <person name="Thomas B.C."/>
            <person name="Singh A."/>
            <person name="Wilkins M.J."/>
            <person name="Karaoz U."/>
            <person name="Brodie E.L."/>
            <person name="Williams K.H."/>
            <person name="Hubbard S.S."/>
            <person name="Banfield J.F."/>
        </authorList>
    </citation>
    <scope>NUCLEOTIDE SEQUENCE [LARGE SCALE GENOMIC DNA]</scope>
</reference>
<evidence type="ECO:0000256" key="1">
    <source>
        <dbReference type="ARBA" id="ARBA00010618"/>
    </source>
</evidence>